<accession>A0A815VHK3</accession>
<comment type="caution">
    <text evidence="1">The sequence shown here is derived from an EMBL/GenBank/DDBJ whole genome shotgun (WGS) entry which is preliminary data.</text>
</comment>
<evidence type="ECO:0000313" key="2">
    <source>
        <dbReference type="Proteomes" id="UP000663852"/>
    </source>
</evidence>
<dbReference type="Proteomes" id="UP000663852">
    <property type="component" value="Unassembled WGS sequence"/>
</dbReference>
<dbReference type="OrthoDB" id="10435363at2759"/>
<dbReference type="EMBL" id="CAJNOJ010000874">
    <property type="protein sequence ID" value="CAF1530575.1"/>
    <property type="molecule type" value="Genomic_DNA"/>
</dbReference>
<proteinExistence type="predicted"/>
<sequence length="70" mass="8282">MAIDPLEQVVQLIDEIDAFELAFREKGEKQEKITNDEIDKFKANVISRPLHVKHQEQLREERNARHIAPY</sequence>
<protein>
    <submittedName>
        <fullName evidence="1">Uncharacterized protein</fullName>
    </submittedName>
</protein>
<evidence type="ECO:0000313" key="1">
    <source>
        <dbReference type="EMBL" id="CAF1530575.1"/>
    </source>
</evidence>
<gene>
    <name evidence="1" type="ORF">EDS130_LOCUS44540</name>
</gene>
<reference evidence="1" key="1">
    <citation type="submission" date="2021-02" db="EMBL/GenBank/DDBJ databases">
        <authorList>
            <person name="Nowell W R."/>
        </authorList>
    </citation>
    <scope>NUCLEOTIDE SEQUENCE</scope>
</reference>
<dbReference type="AlphaFoldDB" id="A0A815VHK3"/>
<name>A0A815VHK3_ADIRI</name>
<organism evidence="1 2">
    <name type="scientific">Adineta ricciae</name>
    <name type="common">Rotifer</name>
    <dbReference type="NCBI Taxonomy" id="249248"/>
    <lineage>
        <taxon>Eukaryota</taxon>
        <taxon>Metazoa</taxon>
        <taxon>Spiralia</taxon>
        <taxon>Gnathifera</taxon>
        <taxon>Rotifera</taxon>
        <taxon>Eurotatoria</taxon>
        <taxon>Bdelloidea</taxon>
        <taxon>Adinetida</taxon>
        <taxon>Adinetidae</taxon>
        <taxon>Adineta</taxon>
    </lineage>
</organism>